<feature type="region of interest" description="Disordered" evidence="1">
    <location>
        <begin position="1"/>
        <end position="37"/>
    </location>
</feature>
<accession>A0A9X9LDB2</accession>
<dbReference type="AlphaFoldDB" id="A0A9X9LDB2"/>
<evidence type="ECO:0000256" key="1">
    <source>
        <dbReference type="SAM" id="MobiDB-lite"/>
    </source>
</evidence>
<dbReference type="Proteomes" id="UP000269945">
    <property type="component" value="Unassembled WGS sequence"/>
</dbReference>
<feature type="compositionally biased region" description="Polar residues" evidence="1">
    <location>
        <begin position="21"/>
        <end position="35"/>
    </location>
</feature>
<keyword evidence="3" id="KW-1185">Reference proteome</keyword>
<name>A0A9X9LDB2_GULGU</name>
<proteinExistence type="predicted"/>
<reference evidence="2 3" key="1">
    <citation type="submission" date="2018-10" db="EMBL/GenBank/DDBJ databases">
        <authorList>
            <person name="Ekblom R."/>
            <person name="Jareborg N."/>
        </authorList>
    </citation>
    <scope>NUCLEOTIDE SEQUENCE [LARGE SCALE GENOMIC DNA]</scope>
    <source>
        <tissue evidence="2">Muscle</tissue>
    </source>
</reference>
<dbReference type="EMBL" id="CYRY02000891">
    <property type="protein sequence ID" value="VCW51216.1"/>
    <property type="molecule type" value="Genomic_DNA"/>
</dbReference>
<feature type="region of interest" description="Disordered" evidence="1">
    <location>
        <begin position="59"/>
        <end position="98"/>
    </location>
</feature>
<gene>
    <name evidence="2" type="ORF">BN2614_LOCUS7</name>
</gene>
<feature type="compositionally biased region" description="Polar residues" evidence="1">
    <location>
        <begin position="59"/>
        <end position="73"/>
    </location>
</feature>
<protein>
    <submittedName>
        <fullName evidence="2">Uncharacterized protein</fullName>
    </submittedName>
</protein>
<evidence type="ECO:0000313" key="3">
    <source>
        <dbReference type="Proteomes" id="UP000269945"/>
    </source>
</evidence>
<sequence length="98" mass="10683">MCGQSRDNALKRRGGQEEKSNSPGPQISYTHTSGCSCAKGEEKSKQVWCHRVPHPQYSTGPTGCQTWMGSSLSPPKPMKHTLEPVPNPMEPSGTSEEQ</sequence>
<comment type="caution">
    <text evidence="2">The sequence shown here is derived from an EMBL/GenBank/DDBJ whole genome shotgun (WGS) entry which is preliminary data.</text>
</comment>
<feature type="compositionally biased region" description="Basic and acidic residues" evidence="1">
    <location>
        <begin position="8"/>
        <end position="20"/>
    </location>
</feature>
<organism evidence="2 3">
    <name type="scientific">Gulo gulo</name>
    <name type="common">Wolverine</name>
    <name type="synonym">Gluton</name>
    <dbReference type="NCBI Taxonomy" id="48420"/>
    <lineage>
        <taxon>Eukaryota</taxon>
        <taxon>Metazoa</taxon>
        <taxon>Chordata</taxon>
        <taxon>Craniata</taxon>
        <taxon>Vertebrata</taxon>
        <taxon>Euteleostomi</taxon>
        <taxon>Mammalia</taxon>
        <taxon>Eutheria</taxon>
        <taxon>Laurasiatheria</taxon>
        <taxon>Carnivora</taxon>
        <taxon>Caniformia</taxon>
        <taxon>Musteloidea</taxon>
        <taxon>Mustelidae</taxon>
        <taxon>Guloninae</taxon>
        <taxon>Gulo</taxon>
    </lineage>
</organism>
<evidence type="ECO:0000313" key="2">
    <source>
        <dbReference type="EMBL" id="VCW51216.1"/>
    </source>
</evidence>